<keyword evidence="2" id="KW-1133">Transmembrane helix</keyword>
<dbReference type="InterPro" id="IPR032803">
    <property type="entry name" value="PLDc_3"/>
</dbReference>
<feature type="domain" description="PLD phosphodiesterase" evidence="3">
    <location>
        <begin position="229"/>
        <end position="256"/>
    </location>
</feature>
<dbReference type="WBParaSite" id="Pan_g11456.t1">
    <property type="protein sequence ID" value="Pan_g11456.t1"/>
    <property type="gene ID" value="Pan_g11456"/>
</dbReference>
<comment type="similarity">
    <text evidence="1">Belongs to the phospholipase D family.</text>
</comment>
<evidence type="ECO:0000313" key="4">
    <source>
        <dbReference type="Proteomes" id="UP000492821"/>
    </source>
</evidence>
<feature type="transmembrane region" description="Helical" evidence="2">
    <location>
        <begin position="54"/>
        <end position="75"/>
    </location>
</feature>
<evidence type="ECO:0000259" key="3">
    <source>
        <dbReference type="PROSITE" id="PS50035"/>
    </source>
</evidence>
<dbReference type="Gene3D" id="3.30.870.10">
    <property type="entry name" value="Endonuclease Chain A"/>
    <property type="match status" value="2"/>
</dbReference>
<keyword evidence="4" id="KW-1185">Reference proteome</keyword>
<dbReference type="SUPFAM" id="SSF56024">
    <property type="entry name" value="Phospholipase D/nuclease"/>
    <property type="match status" value="2"/>
</dbReference>
<reference evidence="5" key="2">
    <citation type="submission" date="2020-10" db="UniProtKB">
        <authorList>
            <consortium name="WormBaseParasite"/>
        </authorList>
    </citation>
    <scope>IDENTIFICATION</scope>
</reference>
<name>A0A7E4UQ78_PANRE</name>
<dbReference type="InterPro" id="IPR001736">
    <property type="entry name" value="PLipase_D/transphosphatidylase"/>
</dbReference>
<dbReference type="AlphaFoldDB" id="A0A7E4UQ78"/>
<dbReference type="PANTHER" id="PTHR10185:SF25">
    <property type="entry name" value="PLD PHOSPHODIESTERASE DOMAIN-CONTAINING PROTEIN"/>
    <property type="match status" value="1"/>
</dbReference>
<reference evidence="4" key="1">
    <citation type="journal article" date="2013" name="Genetics">
        <title>The draft genome and transcriptome of Panagrellus redivivus are shaped by the harsh demands of a free-living lifestyle.</title>
        <authorList>
            <person name="Srinivasan J."/>
            <person name="Dillman A.R."/>
            <person name="Macchietto M.G."/>
            <person name="Heikkinen L."/>
            <person name="Lakso M."/>
            <person name="Fracchia K.M."/>
            <person name="Antoshechkin I."/>
            <person name="Mortazavi A."/>
            <person name="Wong G."/>
            <person name="Sternberg P.W."/>
        </authorList>
    </citation>
    <scope>NUCLEOTIDE SEQUENCE [LARGE SCALE GENOMIC DNA]</scope>
    <source>
        <strain evidence="4">MT8872</strain>
    </source>
</reference>
<dbReference type="Proteomes" id="UP000492821">
    <property type="component" value="Unassembled WGS sequence"/>
</dbReference>
<proteinExistence type="inferred from homology"/>
<protein>
    <submittedName>
        <fullName evidence="5">PLD phosphodiesterase domain-containing protein</fullName>
    </submittedName>
</protein>
<organism evidence="4 5">
    <name type="scientific">Panagrellus redivivus</name>
    <name type="common">Microworm</name>
    <dbReference type="NCBI Taxonomy" id="6233"/>
    <lineage>
        <taxon>Eukaryota</taxon>
        <taxon>Metazoa</taxon>
        <taxon>Ecdysozoa</taxon>
        <taxon>Nematoda</taxon>
        <taxon>Chromadorea</taxon>
        <taxon>Rhabditida</taxon>
        <taxon>Tylenchina</taxon>
        <taxon>Panagrolaimomorpha</taxon>
        <taxon>Panagrolaimoidea</taxon>
        <taxon>Panagrolaimidae</taxon>
        <taxon>Panagrellus</taxon>
    </lineage>
</organism>
<dbReference type="CDD" id="cd09107">
    <property type="entry name" value="PLDc_vPLD3_4_5_like_2"/>
    <property type="match status" value="1"/>
</dbReference>
<dbReference type="InterPro" id="IPR050874">
    <property type="entry name" value="Diverse_PLD-related"/>
</dbReference>
<dbReference type="GO" id="GO:0003824">
    <property type="term" value="F:catalytic activity"/>
    <property type="evidence" value="ECO:0007669"/>
    <property type="project" value="InterPro"/>
</dbReference>
<dbReference type="PROSITE" id="PS50035">
    <property type="entry name" value="PLD"/>
    <property type="match status" value="2"/>
</dbReference>
<dbReference type="Pfam" id="PF13918">
    <property type="entry name" value="PLDc_3"/>
    <property type="match status" value="1"/>
</dbReference>
<dbReference type="SMART" id="SM00155">
    <property type="entry name" value="PLDc"/>
    <property type="match status" value="2"/>
</dbReference>
<feature type="domain" description="PLD phosphodiesterase" evidence="3">
    <location>
        <begin position="445"/>
        <end position="471"/>
    </location>
</feature>
<dbReference type="CDD" id="cd09106">
    <property type="entry name" value="PLDc_vPLD3_4_5_like_1"/>
    <property type="match status" value="1"/>
</dbReference>
<keyword evidence="2" id="KW-0472">Membrane</keyword>
<evidence type="ECO:0000313" key="5">
    <source>
        <dbReference type="WBParaSite" id="Pan_g11456.t1"/>
    </source>
</evidence>
<dbReference type="PANTHER" id="PTHR10185">
    <property type="entry name" value="PHOSPHOLIPASE D - RELATED"/>
    <property type="match status" value="1"/>
</dbReference>
<evidence type="ECO:0000256" key="1">
    <source>
        <dbReference type="ARBA" id="ARBA00008664"/>
    </source>
</evidence>
<accession>A0A7E4UQ78</accession>
<keyword evidence="2" id="KW-0812">Transmembrane</keyword>
<sequence>MHLGLDIKADPKKAIAHSVMESTKILKSRNNDGKAVHADSTMHSRRLHQAANSFHWRMLQHLIVLAAIVAVFIFGSGSTVSKLSTEKALDIAKPQLHERDYDAKSCYKTCSIEIVESIPQNLTFNGFIPRTTTDAWLDLLNNAHSSISIAAYKSSLRGKHVFGNESQRYSSEGEAIYKAIKNAGINRKLSLRMVENGLSKDKGDNEDGKSLHKQGALVRRGLNMKKVFGSGTMHSKFIIADNRDFYVGSANLDWRSLNQKMELGVFVTNCPCLAGEMSTIFDSYWHGANVNNIDQFSEILRQQPPAMYNRHTPLIMQYAGVRTEVYLASSPKPIETPSRTWDLDAVVHEISRAKKFINVHVMDYIPMFVYAKQKRFWPVIDNALRAAILRGVDVKLLVAALHYPEISLKFIKSLELLTGTVNNATFEARVFKVPTSVDAQMVMRRERRTHNKFMVTENAVIIGTSNWSGDYFESKGTGIAIVIKQGTQEKQQPFVTTMQRIFIRDWDSAYTHSLNEYISECIEARTGSFCEAEKDRSLLAH</sequence>
<evidence type="ECO:0000256" key="2">
    <source>
        <dbReference type="SAM" id="Phobius"/>
    </source>
</evidence>